<proteinExistence type="predicted"/>
<protein>
    <submittedName>
        <fullName evidence="1">Uncharacterized protein</fullName>
    </submittedName>
</protein>
<gene>
    <name evidence="1" type="ORF">DI565_03655</name>
</gene>
<organism evidence="1 2">
    <name type="scientific">Ancylobacter novellus</name>
    <name type="common">Thiobacillus novellus</name>
    <dbReference type="NCBI Taxonomy" id="921"/>
    <lineage>
        <taxon>Bacteria</taxon>
        <taxon>Pseudomonadati</taxon>
        <taxon>Pseudomonadota</taxon>
        <taxon>Alphaproteobacteria</taxon>
        <taxon>Hyphomicrobiales</taxon>
        <taxon>Xanthobacteraceae</taxon>
        <taxon>Ancylobacter</taxon>
    </lineage>
</organism>
<dbReference type="AlphaFoldDB" id="A0A2W5KL94"/>
<dbReference type="EMBL" id="QFPN01000002">
    <property type="protein sequence ID" value="PZQ17841.1"/>
    <property type="molecule type" value="Genomic_DNA"/>
</dbReference>
<comment type="caution">
    <text evidence="1">The sequence shown here is derived from an EMBL/GenBank/DDBJ whole genome shotgun (WGS) entry which is preliminary data.</text>
</comment>
<accession>A0A2W5KL94</accession>
<name>A0A2W5KL94_ANCNO</name>
<evidence type="ECO:0000313" key="1">
    <source>
        <dbReference type="EMBL" id="PZQ17841.1"/>
    </source>
</evidence>
<evidence type="ECO:0000313" key="2">
    <source>
        <dbReference type="Proteomes" id="UP000249577"/>
    </source>
</evidence>
<reference evidence="1 2" key="1">
    <citation type="submission" date="2017-08" db="EMBL/GenBank/DDBJ databases">
        <title>Infants hospitalized years apart are colonized by the same room-sourced microbial strains.</title>
        <authorList>
            <person name="Brooks B."/>
            <person name="Olm M.R."/>
            <person name="Firek B.A."/>
            <person name="Baker R."/>
            <person name="Thomas B.C."/>
            <person name="Morowitz M.J."/>
            <person name="Banfield J.F."/>
        </authorList>
    </citation>
    <scope>NUCLEOTIDE SEQUENCE [LARGE SCALE GENOMIC DNA]</scope>
    <source>
        <strain evidence="1">S2_005_003_R2_43</strain>
    </source>
</reference>
<sequence>MSRRNKKAGGEAPPSSFDGFMNEVAGLARSLAPAIGEMLDPDGRTPAVPWSGSRDHGLRLCLSMLRYARAELATEAEAEKVDLAIAQVEAELLMEQERDFADRSEGLDGYAVTIAHGHIVGKRFADDA</sequence>
<dbReference type="Proteomes" id="UP000249577">
    <property type="component" value="Unassembled WGS sequence"/>
</dbReference>